<keyword evidence="10" id="KW-1185">Reference proteome</keyword>
<protein>
    <recommendedName>
        <fullName evidence="7">Palmitoyltransferase</fullName>
        <ecNumber evidence="7">2.3.1.225</ecNumber>
    </recommendedName>
</protein>
<dbReference type="OrthoDB" id="302728at2759"/>
<evidence type="ECO:0000313" key="10">
    <source>
        <dbReference type="Proteomes" id="UP000030746"/>
    </source>
</evidence>
<dbReference type="EC" id="2.3.1.225" evidence="7"/>
<dbReference type="Pfam" id="PF01529">
    <property type="entry name" value="DHHC"/>
    <property type="match status" value="1"/>
</dbReference>
<dbReference type="PANTHER" id="PTHR12246">
    <property type="entry name" value="PALMITOYLTRANSFERASE ZDHHC16"/>
    <property type="match status" value="1"/>
</dbReference>
<feature type="transmembrane region" description="Helical" evidence="7">
    <location>
        <begin position="26"/>
        <end position="46"/>
    </location>
</feature>
<name>V3Z5Z7_LOTGI</name>
<proteinExistence type="inferred from homology"/>
<dbReference type="InterPro" id="IPR039859">
    <property type="entry name" value="PFA4/ZDH16/20/ERF2-like"/>
</dbReference>
<dbReference type="AlphaFoldDB" id="V3Z5Z7"/>
<comment type="subcellular location">
    <subcellularLocation>
        <location evidence="1">Membrane</location>
        <topology evidence="1">Multi-pass membrane protein</topology>
    </subcellularLocation>
</comment>
<evidence type="ECO:0000256" key="6">
    <source>
        <dbReference type="ARBA" id="ARBA00023315"/>
    </source>
</evidence>
<feature type="transmembrane region" description="Helical" evidence="7">
    <location>
        <begin position="173"/>
        <end position="199"/>
    </location>
</feature>
<keyword evidence="6 7" id="KW-0012">Acyltransferase</keyword>
<comment type="similarity">
    <text evidence="7">Belongs to the DHHC palmitoyltransferase family.</text>
</comment>
<dbReference type="CTD" id="20232984"/>
<dbReference type="PROSITE" id="PS50216">
    <property type="entry name" value="DHHC"/>
    <property type="match status" value="1"/>
</dbReference>
<dbReference type="RefSeq" id="XP_009063161.1">
    <property type="nucleotide sequence ID" value="XM_009064913.1"/>
</dbReference>
<evidence type="ECO:0000256" key="7">
    <source>
        <dbReference type="RuleBase" id="RU079119"/>
    </source>
</evidence>
<comment type="catalytic activity">
    <reaction evidence="7">
        <text>L-cysteinyl-[protein] + hexadecanoyl-CoA = S-hexadecanoyl-L-cysteinyl-[protein] + CoA</text>
        <dbReference type="Rhea" id="RHEA:36683"/>
        <dbReference type="Rhea" id="RHEA-COMP:10131"/>
        <dbReference type="Rhea" id="RHEA-COMP:11032"/>
        <dbReference type="ChEBI" id="CHEBI:29950"/>
        <dbReference type="ChEBI" id="CHEBI:57287"/>
        <dbReference type="ChEBI" id="CHEBI:57379"/>
        <dbReference type="ChEBI" id="CHEBI:74151"/>
        <dbReference type="EC" id="2.3.1.225"/>
    </reaction>
</comment>
<dbReference type="KEGG" id="lgi:LOTGIDRAFT_129679"/>
<gene>
    <name evidence="9" type="ORF">LOTGIDRAFT_129679</name>
</gene>
<comment type="domain">
    <text evidence="7">The DHHC domain is required for palmitoyltransferase activity.</text>
</comment>
<organism evidence="9 10">
    <name type="scientific">Lottia gigantea</name>
    <name type="common">Giant owl limpet</name>
    <dbReference type="NCBI Taxonomy" id="225164"/>
    <lineage>
        <taxon>Eukaryota</taxon>
        <taxon>Metazoa</taxon>
        <taxon>Spiralia</taxon>
        <taxon>Lophotrochozoa</taxon>
        <taxon>Mollusca</taxon>
        <taxon>Gastropoda</taxon>
        <taxon>Patellogastropoda</taxon>
        <taxon>Lottioidea</taxon>
        <taxon>Lottiidae</taxon>
        <taxon>Lottia</taxon>
    </lineage>
</organism>
<dbReference type="GO" id="GO:0019706">
    <property type="term" value="F:protein-cysteine S-palmitoyltransferase activity"/>
    <property type="evidence" value="ECO:0007669"/>
    <property type="project" value="UniProtKB-EC"/>
</dbReference>
<keyword evidence="2 7" id="KW-0808">Transferase</keyword>
<dbReference type="HOGENOM" id="CLU_027721_5_3_1"/>
<accession>V3Z5Z7</accession>
<reference evidence="9 10" key="1">
    <citation type="journal article" date="2013" name="Nature">
        <title>Insights into bilaterian evolution from three spiralian genomes.</title>
        <authorList>
            <person name="Simakov O."/>
            <person name="Marletaz F."/>
            <person name="Cho S.J."/>
            <person name="Edsinger-Gonzales E."/>
            <person name="Havlak P."/>
            <person name="Hellsten U."/>
            <person name="Kuo D.H."/>
            <person name="Larsson T."/>
            <person name="Lv J."/>
            <person name="Arendt D."/>
            <person name="Savage R."/>
            <person name="Osoegawa K."/>
            <person name="de Jong P."/>
            <person name="Grimwood J."/>
            <person name="Chapman J.A."/>
            <person name="Shapiro H."/>
            <person name="Aerts A."/>
            <person name="Otillar R.P."/>
            <person name="Terry A.Y."/>
            <person name="Boore J.L."/>
            <person name="Grigoriev I.V."/>
            <person name="Lindberg D.R."/>
            <person name="Seaver E.C."/>
            <person name="Weisblat D.A."/>
            <person name="Putnam N.H."/>
            <person name="Rokhsar D.S."/>
        </authorList>
    </citation>
    <scope>NUCLEOTIDE SEQUENCE [LARGE SCALE GENOMIC DNA]</scope>
</reference>
<keyword evidence="4 7" id="KW-1133">Transmembrane helix</keyword>
<keyword evidence="3 7" id="KW-0812">Transmembrane</keyword>
<feature type="domain" description="Palmitoyltransferase DHHC" evidence="8">
    <location>
        <begin position="73"/>
        <end position="213"/>
    </location>
</feature>
<dbReference type="EMBL" id="KB203149">
    <property type="protein sequence ID" value="ESO86203.1"/>
    <property type="molecule type" value="Genomic_DNA"/>
</dbReference>
<evidence type="ECO:0000313" key="9">
    <source>
        <dbReference type="EMBL" id="ESO86203.1"/>
    </source>
</evidence>
<evidence type="ECO:0000256" key="3">
    <source>
        <dbReference type="ARBA" id="ARBA00022692"/>
    </source>
</evidence>
<feature type="transmembrane region" description="Helical" evidence="7">
    <location>
        <begin position="118"/>
        <end position="138"/>
    </location>
</feature>
<evidence type="ECO:0000259" key="8">
    <source>
        <dbReference type="Pfam" id="PF01529"/>
    </source>
</evidence>
<feature type="transmembrane region" description="Helical" evidence="7">
    <location>
        <begin position="144"/>
        <end position="166"/>
    </location>
</feature>
<dbReference type="Proteomes" id="UP000030746">
    <property type="component" value="Unassembled WGS sequence"/>
</dbReference>
<evidence type="ECO:0000256" key="5">
    <source>
        <dbReference type="ARBA" id="ARBA00023136"/>
    </source>
</evidence>
<evidence type="ECO:0000256" key="2">
    <source>
        <dbReference type="ARBA" id="ARBA00022679"/>
    </source>
</evidence>
<sequence length="265" mass="30848">MVFSLLIEAVYILIPTLYKSKPTIRILAYVFVFIALLECTVCWFLTWRDVANYVRKTFKGKYFSDASETPQGWRLCPSCQLDAPPRSHHCKLCGKCILKRDHHCFFTGSCIGFYNQRYFIVFCVHMIWSNLFALYMQLNYLNQVMPIFSSSFLNYIPAINIVFWMMGKIPLGLLLLTIHSYFCIFTLGASLFFLIWQVYLLSSGKTSFEAWKNINPYGKSALDNIRSVFGPLKLAWIMVFFPVPFELSEDGIKWEVTPQHLKKGH</sequence>
<evidence type="ECO:0000256" key="4">
    <source>
        <dbReference type="ARBA" id="ARBA00022989"/>
    </source>
</evidence>
<dbReference type="GeneID" id="20232984"/>
<evidence type="ECO:0000256" key="1">
    <source>
        <dbReference type="ARBA" id="ARBA00004141"/>
    </source>
</evidence>
<dbReference type="GO" id="GO:0016020">
    <property type="term" value="C:membrane"/>
    <property type="evidence" value="ECO:0007669"/>
    <property type="project" value="UniProtKB-SubCell"/>
</dbReference>
<dbReference type="OMA" id="FFWGMTI"/>
<dbReference type="InterPro" id="IPR001594">
    <property type="entry name" value="Palmitoyltrfase_DHHC"/>
</dbReference>
<keyword evidence="5 7" id="KW-0472">Membrane</keyword>